<protein>
    <recommendedName>
        <fullName evidence="1">HEPN domain-containing protein</fullName>
    </recommendedName>
</protein>
<dbReference type="SMART" id="SM00748">
    <property type="entry name" value="HEPN"/>
    <property type="match status" value="1"/>
</dbReference>
<dbReference type="Pfam" id="PF05168">
    <property type="entry name" value="HEPN"/>
    <property type="match status" value="1"/>
</dbReference>
<organism evidence="2">
    <name type="scientific">hydrocarbon metagenome</name>
    <dbReference type="NCBI Taxonomy" id="938273"/>
    <lineage>
        <taxon>unclassified sequences</taxon>
        <taxon>metagenomes</taxon>
        <taxon>ecological metagenomes</taxon>
    </lineage>
</organism>
<gene>
    <name evidence="2" type="ORF">ASZ90_002760</name>
</gene>
<dbReference type="InterPro" id="IPR007842">
    <property type="entry name" value="HEPN_dom"/>
</dbReference>
<reference evidence="2" key="1">
    <citation type="journal article" date="2015" name="Proc. Natl. Acad. Sci. U.S.A.">
        <title>Networks of energetic and metabolic interactions define dynamics in microbial communities.</title>
        <authorList>
            <person name="Embree M."/>
            <person name="Liu J.K."/>
            <person name="Al-Bassam M.M."/>
            <person name="Zengler K."/>
        </authorList>
    </citation>
    <scope>NUCLEOTIDE SEQUENCE</scope>
</reference>
<comment type="caution">
    <text evidence="2">The sequence shown here is derived from an EMBL/GenBank/DDBJ whole genome shotgun (WGS) entry which is preliminary data.</text>
</comment>
<proteinExistence type="predicted"/>
<dbReference type="Gene3D" id="1.20.120.330">
    <property type="entry name" value="Nucleotidyltransferases domain 2"/>
    <property type="match status" value="1"/>
</dbReference>
<evidence type="ECO:0000259" key="1">
    <source>
        <dbReference type="PROSITE" id="PS50910"/>
    </source>
</evidence>
<evidence type="ECO:0000313" key="2">
    <source>
        <dbReference type="EMBL" id="KUG27382.1"/>
    </source>
</evidence>
<feature type="domain" description="HEPN" evidence="1">
    <location>
        <begin position="9"/>
        <end position="118"/>
    </location>
</feature>
<dbReference type="SUPFAM" id="SSF81593">
    <property type="entry name" value="Nucleotidyltransferase substrate binding subunit/domain"/>
    <property type="match status" value="1"/>
</dbReference>
<name>A0A0W8G2T9_9ZZZZ</name>
<dbReference type="EMBL" id="LNQE01000332">
    <property type="protein sequence ID" value="KUG27382.1"/>
    <property type="molecule type" value="Genomic_DNA"/>
</dbReference>
<dbReference type="PROSITE" id="PS50910">
    <property type="entry name" value="HEPN"/>
    <property type="match status" value="1"/>
</dbReference>
<sequence>MNDDVSIWLQYAADNLQAARLLLENGLFNPCLQNVQQADGKTLKACLLHLGQYVERTHGIRTLARKAKMLCTLDISHEQCDLLDSIYIPSKYPVYSVLPDFVPDADICRTCIDIAEGLFLQTKNLVRLSPRIS</sequence>
<accession>A0A0W8G2T9</accession>
<dbReference type="AlphaFoldDB" id="A0A0W8G2T9"/>